<organism evidence="4 5">
    <name type="scientific">Gomphillus americanus</name>
    <dbReference type="NCBI Taxonomy" id="1940652"/>
    <lineage>
        <taxon>Eukaryota</taxon>
        <taxon>Fungi</taxon>
        <taxon>Dikarya</taxon>
        <taxon>Ascomycota</taxon>
        <taxon>Pezizomycotina</taxon>
        <taxon>Lecanoromycetes</taxon>
        <taxon>OSLEUM clade</taxon>
        <taxon>Ostropomycetidae</taxon>
        <taxon>Ostropales</taxon>
        <taxon>Graphidaceae</taxon>
        <taxon>Gomphilloideae</taxon>
        <taxon>Gomphillus</taxon>
    </lineage>
</organism>
<keyword evidence="2" id="KW-0479">Metal-binding</keyword>
<name>A0A8H3ELT1_9LECA</name>
<dbReference type="PROSITE" id="PS51471">
    <property type="entry name" value="FE2OG_OXY"/>
    <property type="match status" value="1"/>
</dbReference>
<comment type="caution">
    <text evidence="4">The sequence shown here is derived from an EMBL/GenBank/DDBJ whole genome shotgun (WGS) entry which is preliminary data.</text>
</comment>
<dbReference type="Pfam" id="PF03171">
    <property type="entry name" value="2OG-FeII_Oxy"/>
    <property type="match status" value="1"/>
</dbReference>
<dbReference type="PANTHER" id="PTHR47990">
    <property type="entry name" value="2-OXOGLUTARATE (2OG) AND FE(II)-DEPENDENT OXYGENASE SUPERFAMILY PROTEIN-RELATED"/>
    <property type="match status" value="1"/>
</dbReference>
<evidence type="ECO:0000259" key="3">
    <source>
        <dbReference type="PROSITE" id="PS51471"/>
    </source>
</evidence>
<dbReference type="InterPro" id="IPR050231">
    <property type="entry name" value="Iron_ascorbate_oxido_reductase"/>
</dbReference>
<gene>
    <name evidence="4" type="ORF">GOMPHAMPRED_006800</name>
</gene>
<feature type="domain" description="Fe2OG dioxygenase" evidence="3">
    <location>
        <begin position="203"/>
        <end position="309"/>
    </location>
</feature>
<dbReference type="SUPFAM" id="SSF51197">
    <property type="entry name" value="Clavaminate synthase-like"/>
    <property type="match status" value="1"/>
</dbReference>
<dbReference type="GO" id="GO:0046872">
    <property type="term" value="F:metal ion binding"/>
    <property type="evidence" value="ECO:0007669"/>
    <property type="project" value="UniProtKB-KW"/>
</dbReference>
<keyword evidence="2" id="KW-0560">Oxidoreductase</keyword>
<sequence>MPASLPIVDISPFLESTQTLTAAHQETISILRGALLNQGFFYLLGHGIPTSKTQQILSLARTFFQHDAEEKTLIKRQDLGIGLGDGARGYQIVGENITQGFHDWHEAIDLYRPIHEKEGLEAAELDLNANGVAALKEAISSRSGPFPLLEGINLWPSDPPNFKKIYEDYIEQLLHVGTAVLRAMGYALELKDPETFVKHTRESFWVMRVIGYPPLDPSVATQGGVSCGEHSDYGCLTLLLQDETKNALMVRDRSGKEEWIPANPIDGAYVVNVGDMVERWTGGLVKSTKHRVVHTGGNYRVSVPFFMEPDKDCLVKPLEECIARLKKDGKQVDDDPGIVYWDHLVGKVGGNFYGSTKANS</sequence>
<evidence type="ECO:0000313" key="4">
    <source>
        <dbReference type="EMBL" id="CAF9909551.1"/>
    </source>
</evidence>
<dbReference type="OrthoDB" id="288590at2759"/>
<dbReference type="GO" id="GO:0016491">
    <property type="term" value="F:oxidoreductase activity"/>
    <property type="evidence" value="ECO:0007669"/>
    <property type="project" value="UniProtKB-KW"/>
</dbReference>
<accession>A0A8H3ELT1</accession>
<dbReference type="EMBL" id="CAJPDQ010000005">
    <property type="protein sequence ID" value="CAF9909551.1"/>
    <property type="molecule type" value="Genomic_DNA"/>
</dbReference>
<dbReference type="InterPro" id="IPR027443">
    <property type="entry name" value="IPNS-like_sf"/>
</dbReference>
<comment type="similarity">
    <text evidence="1 2">Belongs to the iron/ascorbate-dependent oxidoreductase family.</text>
</comment>
<dbReference type="Pfam" id="PF14226">
    <property type="entry name" value="DIOX_N"/>
    <property type="match status" value="1"/>
</dbReference>
<reference evidence="4" key="1">
    <citation type="submission" date="2021-03" db="EMBL/GenBank/DDBJ databases">
        <authorList>
            <person name="Tagirdzhanova G."/>
        </authorList>
    </citation>
    <scope>NUCLEOTIDE SEQUENCE</scope>
</reference>
<dbReference type="Proteomes" id="UP000664169">
    <property type="component" value="Unassembled WGS sequence"/>
</dbReference>
<evidence type="ECO:0000256" key="1">
    <source>
        <dbReference type="ARBA" id="ARBA00008056"/>
    </source>
</evidence>
<dbReference type="AlphaFoldDB" id="A0A8H3ELT1"/>
<dbReference type="GO" id="GO:0044283">
    <property type="term" value="P:small molecule biosynthetic process"/>
    <property type="evidence" value="ECO:0007669"/>
    <property type="project" value="UniProtKB-ARBA"/>
</dbReference>
<keyword evidence="5" id="KW-1185">Reference proteome</keyword>
<dbReference type="InterPro" id="IPR005123">
    <property type="entry name" value="Oxoglu/Fe-dep_dioxygenase_dom"/>
</dbReference>
<dbReference type="InterPro" id="IPR026992">
    <property type="entry name" value="DIOX_N"/>
</dbReference>
<proteinExistence type="inferred from homology"/>
<dbReference type="InterPro" id="IPR044861">
    <property type="entry name" value="IPNS-like_FE2OG_OXY"/>
</dbReference>
<keyword evidence="2" id="KW-0408">Iron</keyword>
<dbReference type="Gene3D" id="2.60.120.330">
    <property type="entry name" value="B-lactam Antibiotic, Isopenicillin N Synthase, Chain"/>
    <property type="match status" value="1"/>
</dbReference>
<protein>
    <recommendedName>
        <fullName evidence="3">Fe2OG dioxygenase domain-containing protein</fullName>
    </recommendedName>
</protein>
<evidence type="ECO:0000313" key="5">
    <source>
        <dbReference type="Proteomes" id="UP000664169"/>
    </source>
</evidence>
<evidence type="ECO:0000256" key="2">
    <source>
        <dbReference type="RuleBase" id="RU003682"/>
    </source>
</evidence>